<feature type="domain" description="AIG1-type G" evidence="4">
    <location>
        <begin position="12"/>
        <end position="211"/>
    </location>
</feature>
<evidence type="ECO:0000256" key="2">
    <source>
        <dbReference type="ARBA" id="ARBA00022741"/>
    </source>
</evidence>
<evidence type="ECO:0000256" key="3">
    <source>
        <dbReference type="ARBA" id="ARBA00023134"/>
    </source>
</evidence>
<dbReference type="Gene3D" id="3.40.50.300">
    <property type="entry name" value="P-loop containing nucleotide triphosphate hydrolases"/>
    <property type="match status" value="1"/>
</dbReference>
<comment type="similarity">
    <text evidence="1">Belongs to the TRAFAC class TrmE-Era-EngA-EngB-Septin-like GTPase superfamily. AIG1/Toc34/Toc159-like paraseptin GTPase family. IAN subfamily.</text>
</comment>
<dbReference type="RefSeq" id="XP_029029938.1">
    <property type="nucleotide sequence ID" value="XM_029174105.3"/>
</dbReference>
<dbReference type="PROSITE" id="PS51720">
    <property type="entry name" value="G_AIG1"/>
    <property type="match status" value="1"/>
</dbReference>
<proteinExistence type="inferred from homology"/>
<dbReference type="Proteomes" id="UP000515150">
    <property type="component" value="Chromosome 14"/>
</dbReference>
<dbReference type="OrthoDB" id="5985928at2759"/>
<keyword evidence="5" id="KW-1185">Reference proteome</keyword>
<dbReference type="GeneID" id="114869686"/>
<dbReference type="AlphaFoldDB" id="A0A6P7PJ90"/>
<evidence type="ECO:0000259" key="4">
    <source>
        <dbReference type="PROSITE" id="PS51720"/>
    </source>
</evidence>
<dbReference type="Pfam" id="PF04548">
    <property type="entry name" value="AIG1"/>
    <property type="match status" value="1"/>
</dbReference>
<dbReference type="PANTHER" id="PTHR10903:SF186">
    <property type="entry name" value="GTPASE IMAP FAMILY MEMBER 4-LIKE-RELATED"/>
    <property type="match status" value="1"/>
</dbReference>
<dbReference type="CDD" id="cd01852">
    <property type="entry name" value="AIG1"/>
    <property type="match status" value="1"/>
</dbReference>
<dbReference type="PANTHER" id="PTHR10903">
    <property type="entry name" value="GTPASE, IMAP FAMILY MEMBER-RELATED"/>
    <property type="match status" value="1"/>
</dbReference>
<dbReference type="SUPFAM" id="SSF52540">
    <property type="entry name" value="P-loop containing nucleoside triphosphate hydrolases"/>
    <property type="match status" value="1"/>
</dbReference>
<dbReference type="KEGG" id="bspl:114869686"/>
<protein>
    <submittedName>
        <fullName evidence="6">GTPase IMAP family member 9-like</fullName>
    </submittedName>
</protein>
<sequence length="277" mass="30898">MAKSPPTTGAEKAELRIVLVGKIGSGKSASANTILGKKTFKSMMSTFSLTTECQKETAEFEGLMLAVVDTPGLFDTSKTQDEVKREVTRSISLSAPGPHVFLVVLLPFRFTKEEHETVELIQEIFEDAGLYMLVLFTHGDDLEEEEVDIEEIISGNPALSDFISQCNGGFHVFNNRKQDPAQVRDLLEKISRMVKKNGGSCYSNKIFEKAEEAIKAEVTRLQRENPNIEPDEARKQAETRNSFTEMEPEDLMAALEDEDVVTCEDVRTLGRKKCVIL</sequence>
<gene>
    <name evidence="6" type="primary">LOC114869686</name>
</gene>
<dbReference type="GO" id="GO:0005525">
    <property type="term" value="F:GTP binding"/>
    <property type="evidence" value="ECO:0007669"/>
    <property type="project" value="UniProtKB-KW"/>
</dbReference>
<dbReference type="FunFam" id="3.40.50.300:FF:000366">
    <property type="entry name" value="GTPase, IMAP family member 2"/>
    <property type="match status" value="1"/>
</dbReference>
<keyword evidence="3" id="KW-0342">GTP-binding</keyword>
<dbReference type="InParanoid" id="A0A6P7PJ90"/>
<dbReference type="InterPro" id="IPR045058">
    <property type="entry name" value="GIMA/IAN/Toc"/>
</dbReference>
<dbReference type="InterPro" id="IPR006703">
    <property type="entry name" value="G_AIG1"/>
</dbReference>
<keyword evidence="2" id="KW-0547">Nucleotide-binding</keyword>
<evidence type="ECO:0000313" key="6">
    <source>
        <dbReference type="RefSeq" id="XP_029029938.1"/>
    </source>
</evidence>
<name>A0A6P7PJ90_BETSP</name>
<dbReference type="InterPro" id="IPR027417">
    <property type="entry name" value="P-loop_NTPase"/>
</dbReference>
<evidence type="ECO:0000256" key="1">
    <source>
        <dbReference type="ARBA" id="ARBA00008535"/>
    </source>
</evidence>
<organism evidence="5 6">
    <name type="scientific">Betta splendens</name>
    <name type="common">Siamese fighting fish</name>
    <dbReference type="NCBI Taxonomy" id="158456"/>
    <lineage>
        <taxon>Eukaryota</taxon>
        <taxon>Metazoa</taxon>
        <taxon>Chordata</taxon>
        <taxon>Craniata</taxon>
        <taxon>Vertebrata</taxon>
        <taxon>Euteleostomi</taxon>
        <taxon>Actinopterygii</taxon>
        <taxon>Neopterygii</taxon>
        <taxon>Teleostei</taxon>
        <taxon>Neoteleostei</taxon>
        <taxon>Acanthomorphata</taxon>
        <taxon>Anabantaria</taxon>
        <taxon>Anabantiformes</taxon>
        <taxon>Anabantoidei</taxon>
        <taxon>Osphronemidae</taxon>
        <taxon>Betta</taxon>
    </lineage>
</organism>
<evidence type="ECO:0000313" key="5">
    <source>
        <dbReference type="Proteomes" id="UP000515150"/>
    </source>
</evidence>
<reference evidence="6" key="1">
    <citation type="submission" date="2025-08" db="UniProtKB">
        <authorList>
            <consortium name="RefSeq"/>
        </authorList>
    </citation>
    <scope>IDENTIFICATION</scope>
</reference>
<accession>A0A6P7PJ90</accession>